<comment type="caution">
    <text evidence="2">The sequence shown here is derived from an EMBL/GenBank/DDBJ whole genome shotgun (WGS) entry which is preliminary data.</text>
</comment>
<sequence>MSVDANAEKIYDVLKDTDDFDRGDADMLAGLKYSFSATYDKPLKDVTDKDDKSAKIAYKVVRGGKQLVEVRSTDGKSYVRTDLKEVVSLVQKSGKDGGGSEPGAPGAVIDEMTKKADRLPADMGGVKSALKGEWVVLDNAAAEEFAKSQGAGDTPGAPNPLSPDGKSQKRFLDAFRKALGDEAHFKDAGKKNGVDHVLVTVPAKKVAEDVKEGLKPLKDKLNPFGKQDKGKDDSLEDLPEKLTADVAIKNGTLTGLTVDAAQFDKKAKGHLPLTITVKNGDAAAVEAPSGAQELKPQDLLRALMTMGADRLADEGGAHGRPEKTGFEGI</sequence>
<name>A0A939FIK1_9ACTN</name>
<dbReference type="RefSeq" id="WP_086567595.1">
    <property type="nucleotide sequence ID" value="NZ_JAFMOF010000001.1"/>
</dbReference>
<evidence type="ECO:0000256" key="1">
    <source>
        <dbReference type="SAM" id="MobiDB-lite"/>
    </source>
</evidence>
<keyword evidence="3" id="KW-1185">Reference proteome</keyword>
<organism evidence="2 3">
    <name type="scientific">Streptomyces triculaminicus</name>
    <dbReference type="NCBI Taxonomy" id="2816232"/>
    <lineage>
        <taxon>Bacteria</taxon>
        <taxon>Bacillati</taxon>
        <taxon>Actinomycetota</taxon>
        <taxon>Actinomycetes</taxon>
        <taxon>Kitasatosporales</taxon>
        <taxon>Streptomycetaceae</taxon>
        <taxon>Streptomyces</taxon>
    </lineage>
</organism>
<dbReference type="EMBL" id="JAFMOF010000001">
    <property type="protein sequence ID" value="MBO0652118.1"/>
    <property type="molecule type" value="Genomic_DNA"/>
</dbReference>
<proteinExistence type="predicted"/>
<evidence type="ECO:0000313" key="2">
    <source>
        <dbReference type="EMBL" id="MBO0652118.1"/>
    </source>
</evidence>
<evidence type="ECO:0000313" key="3">
    <source>
        <dbReference type="Proteomes" id="UP000664781"/>
    </source>
</evidence>
<protein>
    <submittedName>
        <fullName evidence="2">Uncharacterized protein</fullName>
    </submittedName>
</protein>
<feature type="region of interest" description="Disordered" evidence="1">
    <location>
        <begin position="146"/>
        <end position="167"/>
    </location>
</feature>
<accession>A0A939FIK1</accession>
<dbReference type="AlphaFoldDB" id="A0A939FIK1"/>
<gene>
    <name evidence="2" type="ORF">J1792_04680</name>
</gene>
<dbReference type="Proteomes" id="UP000664781">
    <property type="component" value="Unassembled WGS sequence"/>
</dbReference>
<reference evidence="2" key="1">
    <citation type="submission" date="2021-03" db="EMBL/GenBank/DDBJ databases">
        <title>Streptomyces strains.</title>
        <authorList>
            <person name="Lund M.B."/>
            <person name="Toerring T."/>
        </authorList>
    </citation>
    <scope>NUCLEOTIDE SEQUENCE</scope>
    <source>
        <strain evidence="2">JCM 4242</strain>
    </source>
</reference>